<name>C6XMY4_HIRBI</name>
<proteinExistence type="predicted"/>
<dbReference type="InterPro" id="IPR000182">
    <property type="entry name" value="GNAT_dom"/>
</dbReference>
<dbReference type="GO" id="GO:0008999">
    <property type="term" value="F:protein-N-terminal-alanine acetyltransferase activity"/>
    <property type="evidence" value="ECO:0007669"/>
    <property type="project" value="TreeGrafter"/>
</dbReference>
<dbReference type="PANTHER" id="PTHR43441:SF2">
    <property type="entry name" value="FAMILY ACETYLTRANSFERASE, PUTATIVE (AFU_ORTHOLOGUE AFUA_7G00850)-RELATED"/>
    <property type="match status" value="1"/>
</dbReference>
<dbReference type="OrthoDB" id="5295305at2"/>
<dbReference type="InterPro" id="IPR016181">
    <property type="entry name" value="Acyl_CoA_acyltransferase"/>
</dbReference>
<dbReference type="RefSeq" id="WP_015826304.1">
    <property type="nucleotide sequence ID" value="NC_012982.1"/>
</dbReference>
<dbReference type="PANTHER" id="PTHR43441">
    <property type="entry name" value="RIBOSOMAL-PROTEIN-SERINE ACETYLTRANSFERASE"/>
    <property type="match status" value="1"/>
</dbReference>
<reference evidence="3" key="1">
    <citation type="journal article" date="2011" name="J. Bacteriol.">
        <title>Genome sequences of eight morphologically diverse alphaproteobacteria.</title>
        <authorList>
            <consortium name="US DOE Joint Genome Institute"/>
            <person name="Brown P.J."/>
            <person name="Kysela D.T."/>
            <person name="Buechlein A."/>
            <person name="Hemmerich C."/>
            <person name="Brun Y.V."/>
        </authorList>
    </citation>
    <scope>NUCLEOTIDE SEQUENCE [LARGE SCALE GENOMIC DNA]</scope>
    <source>
        <strain evidence="3">ATCC 49814 / DSM 5838 / IFAM 1418</strain>
    </source>
</reference>
<organism evidence="2 3">
    <name type="scientific">Hirschia baltica (strain ATCC 49814 / DSM 5838 / IFAM 1418)</name>
    <dbReference type="NCBI Taxonomy" id="582402"/>
    <lineage>
        <taxon>Bacteria</taxon>
        <taxon>Pseudomonadati</taxon>
        <taxon>Pseudomonadota</taxon>
        <taxon>Alphaproteobacteria</taxon>
        <taxon>Hyphomonadales</taxon>
        <taxon>Hyphomonadaceae</taxon>
        <taxon>Hirschia</taxon>
    </lineage>
</organism>
<dbReference type="InterPro" id="IPR051908">
    <property type="entry name" value="Ribosomal_N-acetyltransferase"/>
</dbReference>
<gene>
    <name evidence="2" type="ordered locus">Hbal_0452</name>
</gene>
<keyword evidence="3" id="KW-1185">Reference proteome</keyword>
<evidence type="ECO:0000313" key="2">
    <source>
        <dbReference type="EMBL" id="ACT58154.1"/>
    </source>
</evidence>
<protein>
    <recommendedName>
        <fullName evidence="1">N-acetyltransferase domain-containing protein</fullName>
    </recommendedName>
</protein>
<dbReference type="Gene3D" id="3.40.630.30">
    <property type="match status" value="1"/>
</dbReference>
<feature type="domain" description="N-acetyltransferase" evidence="1">
    <location>
        <begin position="24"/>
        <end position="163"/>
    </location>
</feature>
<dbReference type="EMBL" id="CP001678">
    <property type="protein sequence ID" value="ACT58154.1"/>
    <property type="molecule type" value="Genomic_DNA"/>
</dbReference>
<accession>C6XMY4</accession>
<sequence length="228" mass="26518">MVIEDWSPRKRPDIAAIEGRFVRLDKLSSKKHAKGLFETLATPDERERAHFLKVEGGETFDGFQKWIDRCEHNSVDEFYAVIDPATGKAIGKQAFLRIDTANGSVEMGYVHWSPLMARSPKSTEAFYLMAKYVFEDLGYRRFEWKCDSLNAPSWAAAERFGMKFEGIFRKHMVRFGKNRDTAWFSLIDTEWPATKKGFEVWFSPDNFDQNGQQKSKLYDCIIQERDKS</sequence>
<dbReference type="AlphaFoldDB" id="C6XMY4"/>
<dbReference type="eggNOG" id="COG1670">
    <property type="taxonomic scope" value="Bacteria"/>
</dbReference>
<dbReference type="FunFam" id="3.40.630.30:FF:000047">
    <property type="entry name" value="Acetyltransferase, GNAT family"/>
    <property type="match status" value="1"/>
</dbReference>
<dbReference type="SUPFAM" id="SSF55729">
    <property type="entry name" value="Acyl-CoA N-acyltransferases (Nat)"/>
    <property type="match status" value="1"/>
</dbReference>
<dbReference type="Proteomes" id="UP000002745">
    <property type="component" value="Chromosome"/>
</dbReference>
<evidence type="ECO:0000259" key="1">
    <source>
        <dbReference type="Pfam" id="PF13302"/>
    </source>
</evidence>
<dbReference type="HOGENOM" id="CLU_013985_1_2_5"/>
<dbReference type="KEGG" id="hba:Hbal_0452"/>
<dbReference type="Pfam" id="PF13302">
    <property type="entry name" value="Acetyltransf_3"/>
    <property type="match status" value="1"/>
</dbReference>
<dbReference type="STRING" id="582402.Hbal_0452"/>
<dbReference type="GO" id="GO:0005737">
    <property type="term" value="C:cytoplasm"/>
    <property type="evidence" value="ECO:0007669"/>
    <property type="project" value="TreeGrafter"/>
</dbReference>
<evidence type="ECO:0000313" key="3">
    <source>
        <dbReference type="Proteomes" id="UP000002745"/>
    </source>
</evidence>
<dbReference type="GO" id="GO:1990189">
    <property type="term" value="F:protein N-terminal-serine acetyltransferase activity"/>
    <property type="evidence" value="ECO:0007669"/>
    <property type="project" value="TreeGrafter"/>
</dbReference>